<organism evidence="2 3">
    <name type="scientific">Mucilaginibacter pineti</name>
    <dbReference type="NCBI Taxonomy" id="1391627"/>
    <lineage>
        <taxon>Bacteria</taxon>
        <taxon>Pseudomonadati</taxon>
        <taxon>Bacteroidota</taxon>
        <taxon>Sphingobacteriia</taxon>
        <taxon>Sphingobacteriales</taxon>
        <taxon>Sphingobacteriaceae</taxon>
        <taxon>Mucilaginibacter</taxon>
    </lineage>
</organism>
<evidence type="ECO:0000313" key="2">
    <source>
        <dbReference type="EMBL" id="SDE59030.1"/>
    </source>
</evidence>
<dbReference type="STRING" id="1391627.SAMN05216464_107283"/>
<name>A0A1G7E6B5_9SPHI</name>
<accession>A0A1G7E6B5</accession>
<keyword evidence="3" id="KW-1185">Reference proteome</keyword>
<sequence>MKIGFSGHETFVCRSFWLKKGYDLMQLPGDSSVNEAVVRLGVGRNMVTAINFWLRGFDVYDRDAQNTTRLGDFLFGGVDPFLEDTASLWLLQYAIVSREKVFIFHSFFNEFTKERTEFTKDHLIAFLKRKTEGEDIRLFSDKTYESDATVFLRTYVRSNDGKADLEDETANLLIDLNLITVYYKENTEGRNVQWYRVARQEQPDLPDELLLFAILDRFGETPRTIGFNDLLEAPGSPGSVFRFSERALERRLQDLAADYRESITFSETAGNRVLQITNTLDRWEILEGYYEQ</sequence>
<dbReference type="Proteomes" id="UP000199072">
    <property type="component" value="Unassembled WGS sequence"/>
</dbReference>
<dbReference type="AlphaFoldDB" id="A0A1G7E6B5"/>
<gene>
    <name evidence="2" type="ORF">SAMN05216464_107283</name>
</gene>
<feature type="domain" description="DUF4007" evidence="1">
    <location>
        <begin position="5"/>
        <end position="290"/>
    </location>
</feature>
<dbReference type="EMBL" id="FNAI01000007">
    <property type="protein sequence ID" value="SDE59030.1"/>
    <property type="molecule type" value="Genomic_DNA"/>
</dbReference>
<reference evidence="2 3" key="1">
    <citation type="submission" date="2016-10" db="EMBL/GenBank/DDBJ databases">
        <authorList>
            <person name="de Groot N.N."/>
        </authorList>
    </citation>
    <scope>NUCLEOTIDE SEQUENCE [LARGE SCALE GENOMIC DNA]</scope>
    <source>
        <strain evidence="2 3">47C3B</strain>
    </source>
</reference>
<evidence type="ECO:0000313" key="3">
    <source>
        <dbReference type="Proteomes" id="UP000199072"/>
    </source>
</evidence>
<protein>
    <recommendedName>
        <fullName evidence="1">DUF4007 domain-containing protein</fullName>
    </recommendedName>
</protein>
<proteinExistence type="predicted"/>
<dbReference type="RefSeq" id="WP_091150728.1">
    <property type="nucleotide sequence ID" value="NZ_FNAI01000007.1"/>
</dbReference>
<dbReference type="Pfam" id="PF13182">
    <property type="entry name" value="DUF4007"/>
    <property type="match status" value="1"/>
</dbReference>
<dbReference type="OrthoDB" id="747541at2"/>
<evidence type="ECO:0000259" key="1">
    <source>
        <dbReference type="Pfam" id="PF13182"/>
    </source>
</evidence>
<dbReference type="InterPro" id="IPR025248">
    <property type="entry name" value="DUF4007"/>
</dbReference>